<proteinExistence type="predicted"/>
<reference evidence="1 2" key="1">
    <citation type="journal article" date="2014" name="Genome Biol. Evol.">
        <title>The genome of the myxosporean Thelohanellus kitauei shows adaptations to nutrient acquisition within its fish host.</title>
        <authorList>
            <person name="Yang Y."/>
            <person name="Xiong J."/>
            <person name="Zhou Z."/>
            <person name="Huo F."/>
            <person name="Miao W."/>
            <person name="Ran C."/>
            <person name="Liu Y."/>
            <person name="Zhang J."/>
            <person name="Feng J."/>
            <person name="Wang M."/>
            <person name="Wang M."/>
            <person name="Wang L."/>
            <person name="Yao B."/>
        </authorList>
    </citation>
    <scope>NUCLEOTIDE SEQUENCE [LARGE SCALE GENOMIC DNA]</scope>
    <source>
        <strain evidence="1">Wuqing</strain>
    </source>
</reference>
<evidence type="ECO:0000313" key="2">
    <source>
        <dbReference type="Proteomes" id="UP000031668"/>
    </source>
</evidence>
<sequence length="125" mass="14661">MAKKSRVILFSLPSNASDLVIHEELKISYRGERFLLFDIFDLNVVRILIYSTDRQKTLLEHIGSVNFDKTFKIASSIFFQLFTIHVEYNNSVLSRRMLVHGLEYPYNQPRSELFIVDDGFRICPN</sequence>
<comment type="caution">
    <text evidence="1">The sequence shown here is derived from an EMBL/GenBank/DDBJ whole genome shotgun (WGS) entry which is preliminary data.</text>
</comment>
<dbReference type="AlphaFoldDB" id="A0A0C2J663"/>
<dbReference type="OrthoDB" id="7788516at2759"/>
<keyword evidence="2" id="KW-1185">Reference proteome</keyword>
<dbReference type="EMBL" id="JWZT01004169">
    <property type="protein sequence ID" value="KII64608.1"/>
    <property type="molecule type" value="Genomic_DNA"/>
</dbReference>
<dbReference type="Proteomes" id="UP000031668">
    <property type="component" value="Unassembled WGS sequence"/>
</dbReference>
<organism evidence="1 2">
    <name type="scientific">Thelohanellus kitauei</name>
    <name type="common">Myxosporean</name>
    <dbReference type="NCBI Taxonomy" id="669202"/>
    <lineage>
        <taxon>Eukaryota</taxon>
        <taxon>Metazoa</taxon>
        <taxon>Cnidaria</taxon>
        <taxon>Myxozoa</taxon>
        <taxon>Myxosporea</taxon>
        <taxon>Bivalvulida</taxon>
        <taxon>Platysporina</taxon>
        <taxon>Myxobolidae</taxon>
        <taxon>Thelohanellus</taxon>
    </lineage>
</organism>
<evidence type="ECO:0000313" key="1">
    <source>
        <dbReference type="EMBL" id="KII64608.1"/>
    </source>
</evidence>
<name>A0A0C2J663_THEKT</name>
<gene>
    <name evidence="1" type="ORF">RF11_05037</name>
</gene>
<protein>
    <submittedName>
        <fullName evidence="1">Uncharacterized protein</fullName>
    </submittedName>
</protein>
<accession>A0A0C2J663</accession>